<reference evidence="4" key="1">
    <citation type="submission" date="2022-06" db="EMBL/GenBank/DDBJ databases">
        <title>Aeoliella straminimaris, a novel planctomycete from sediments.</title>
        <authorList>
            <person name="Vitorino I.R."/>
            <person name="Lage O.M."/>
        </authorList>
    </citation>
    <scope>NUCLEOTIDE SEQUENCE</scope>
    <source>
        <strain evidence="4">ICT_H6.2</strain>
    </source>
</reference>
<dbReference type="GO" id="GO:0016787">
    <property type="term" value="F:hydrolase activity"/>
    <property type="evidence" value="ECO:0007669"/>
    <property type="project" value="UniProtKB-KW"/>
</dbReference>
<sequence length="523" mass="59175">MAKTSASEIKTRRWKKADIPAIVECQNAAYPHIDRDSLNDARKLEMQLAVFPEGQFLAEHDGKVIGYATSLIVLLDDQSPWYSYNEITGCGTFSTHDPSGDTLYGSDIAVHPKYRGKGVARKLYQRRKSLLKRQNLRRMVAGGRIPGYAEYSKKISPQRYIERVKAGELKDMALSAHLKAGYEVKSVHYAYLSDAESMNYATYLELENPQFDPAKRMIAGAPIRKTTRKIRVCAAQYEMRPVESWDQVERQVNFFAETANEYHCHFLLLPELFTAQLFSLLPPDMDSRHAVKEVAKYHERYLKLFKSCAEDHGLYIIGGSTPVDIGDELRNVAHLFTPTGHVYTQDKMHITSVERHYYDCQPGDKLQVFDTPLGRIGIVVCYDVEFPELVRLLTVAGIDVLFVPFATDERKSYQRVRYCAQARAIENIIYVVLAGCVGNLPQVRSFLINYGQAAVCTPCDVAFPKDGLLAEADPNCETAVIAELDLNDLAVQRDLGSVLPLQDRRNDIYQLHSKVPVEVVYTQ</sequence>
<proteinExistence type="inferred from homology"/>
<dbReference type="CDD" id="cd04301">
    <property type="entry name" value="NAT_SF"/>
    <property type="match status" value="1"/>
</dbReference>
<evidence type="ECO:0000256" key="1">
    <source>
        <dbReference type="ARBA" id="ARBA00010613"/>
    </source>
</evidence>
<dbReference type="RefSeq" id="WP_252854269.1">
    <property type="nucleotide sequence ID" value="NZ_JAMXLR010000067.1"/>
</dbReference>
<feature type="domain" description="CN hydrolase" evidence="2">
    <location>
        <begin position="230"/>
        <end position="486"/>
    </location>
</feature>
<organism evidence="4 5">
    <name type="scientific">Aeoliella straminimaris</name>
    <dbReference type="NCBI Taxonomy" id="2954799"/>
    <lineage>
        <taxon>Bacteria</taxon>
        <taxon>Pseudomonadati</taxon>
        <taxon>Planctomycetota</taxon>
        <taxon>Planctomycetia</taxon>
        <taxon>Pirellulales</taxon>
        <taxon>Lacipirellulaceae</taxon>
        <taxon>Aeoliella</taxon>
    </lineage>
</organism>
<dbReference type="Pfam" id="PF00583">
    <property type="entry name" value="Acetyltransf_1"/>
    <property type="match status" value="1"/>
</dbReference>
<gene>
    <name evidence="4" type="ORF">NG895_19820</name>
</gene>
<protein>
    <submittedName>
        <fullName evidence="4">Bifunctional GNAT family N-acetyltransferase/carbon-nitrogen hydrolase family protein</fullName>
    </submittedName>
</protein>
<dbReference type="InterPro" id="IPR001110">
    <property type="entry name" value="UPF0012_CS"/>
</dbReference>
<dbReference type="Proteomes" id="UP001155241">
    <property type="component" value="Unassembled WGS sequence"/>
</dbReference>
<evidence type="ECO:0000259" key="2">
    <source>
        <dbReference type="PROSITE" id="PS50263"/>
    </source>
</evidence>
<dbReference type="PANTHER" id="PTHR23088:SF50">
    <property type="entry name" value="HYDROLASE YHCX"/>
    <property type="match status" value="1"/>
</dbReference>
<dbReference type="SUPFAM" id="SSF56317">
    <property type="entry name" value="Carbon-nitrogen hydrolase"/>
    <property type="match status" value="1"/>
</dbReference>
<dbReference type="Gene3D" id="3.40.630.30">
    <property type="match status" value="1"/>
</dbReference>
<evidence type="ECO:0000259" key="3">
    <source>
        <dbReference type="PROSITE" id="PS51186"/>
    </source>
</evidence>
<dbReference type="AlphaFoldDB" id="A0A9X2JKA7"/>
<dbReference type="SUPFAM" id="SSF55729">
    <property type="entry name" value="Acyl-CoA N-acyltransferases (Nat)"/>
    <property type="match status" value="1"/>
</dbReference>
<dbReference type="PANTHER" id="PTHR23088">
    <property type="entry name" value="NITRILASE-RELATED"/>
    <property type="match status" value="1"/>
</dbReference>
<dbReference type="PROSITE" id="PS51186">
    <property type="entry name" value="GNAT"/>
    <property type="match status" value="1"/>
</dbReference>
<keyword evidence="4" id="KW-0378">Hydrolase</keyword>
<dbReference type="GO" id="GO:0016747">
    <property type="term" value="F:acyltransferase activity, transferring groups other than amino-acyl groups"/>
    <property type="evidence" value="ECO:0007669"/>
    <property type="project" value="InterPro"/>
</dbReference>
<dbReference type="PROSITE" id="PS50263">
    <property type="entry name" value="CN_HYDROLASE"/>
    <property type="match status" value="1"/>
</dbReference>
<comment type="similarity">
    <text evidence="1">Belongs to the carbon-nitrogen hydrolase superfamily. NIT1/NIT2 family.</text>
</comment>
<accession>A0A9X2JKA7</accession>
<feature type="domain" description="N-acetyltransferase" evidence="3">
    <location>
        <begin position="9"/>
        <end position="209"/>
    </location>
</feature>
<name>A0A9X2JKA7_9BACT</name>
<dbReference type="InterPro" id="IPR003010">
    <property type="entry name" value="C-N_Hydrolase"/>
</dbReference>
<keyword evidence="5" id="KW-1185">Reference proteome</keyword>
<comment type="caution">
    <text evidence="4">The sequence shown here is derived from an EMBL/GenBank/DDBJ whole genome shotgun (WGS) entry which is preliminary data.</text>
</comment>
<dbReference type="Pfam" id="PF00795">
    <property type="entry name" value="CN_hydrolase"/>
    <property type="match status" value="1"/>
</dbReference>
<dbReference type="InterPro" id="IPR036526">
    <property type="entry name" value="C-N_Hydrolase_sf"/>
</dbReference>
<evidence type="ECO:0000313" key="5">
    <source>
        <dbReference type="Proteomes" id="UP001155241"/>
    </source>
</evidence>
<dbReference type="CDD" id="cd07574">
    <property type="entry name" value="nitrilase_Rim1_like"/>
    <property type="match status" value="1"/>
</dbReference>
<evidence type="ECO:0000313" key="4">
    <source>
        <dbReference type="EMBL" id="MCO6046154.1"/>
    </source>
</evidence>
<dbReference type="EMBL" id="JAMXLR010000067">
    <property type="protein sequence ID" value="MCO6046154.1"/>
    <property type="molecule type" value="Genomic_DNA"/>
</dbReference>
<dbReference type="Gene3D" id="3.60.110.10">
    <property type="entry name" value="Carbon-nitrogen hydrolase"/>
    <property type="match status" value="1"/>
</dbReference>
<dbReference type="InterPro" id="IPR000182">
    <property type="entry name" value="GNAT_dom"/>
</dbReference>
<dbReference type="PROSITE" id="PS01227">
    <property type="entry name" value="UPF0012"/>
    <property type="match status" value="1"/>
</dbReference>
<dbReference type="InterPro" id="IPR016181">
    <property type="entry name" value="Acyl_CoA_acyltransferase"/>
</dbReference>